<proteinExistence type="predicted"/>
<gene>
    <name evidence="2" type="ORF">ZHAS_00012917</name>
</gene>
<reference evidence="2 4" key="1">
    <citation type="journal article" date="2014" name="BMC Genomics">
        <title>Genome sequence of Anopheles sinensis provides insight into genetics basis of mosquito competence for malaria parasites.</title>
        <authorList>
            <person name="Zhou D."/>
            <person name="Zhang D."/>
            <person name="Ding G."/>
            <person name="Shi L."/>
            <person name="Hou Q."/>
            <person name="Ye Y."/>
            <person name="Xu Y."/>
            <person name="Zhou H."/>
            <person name="Xiong C."/>
            <person name="Li S."/>
            <person name="Yu J."/>
            <person name="Hong S."/>
            <person name="Yu X."/>
            <person name="Zou P."/>
            <person name="Chen C."/>
            <person name="Chang X."/>
            <person name="Wang W."/>
            <person name="Lv Y."/>
            <person name="Sun Y."/>
            <person name="Ma L."/>
            <person name="Shen B."/>
            <person name="Zhu C."/>
        </authorList>
    </citation>
    <scope>NUCLEOTIDE SEQUENCE [LARGE SCALE GENOMIC DNA]</scope>
</reference>
<organism evidence="2">
    <name type="scientific">Anopheles sinensis</name>
    <name type="common">Mosquito</name>
    <dbReference type="NCBI Taxonomy" id="74873"/>
    <lineage>
        <taxon>Eukaryota</taxon>
        <taxon>Metazoa</taxon>
        <taxon>Ecdysozoa</taxon>
        <taxon>Arthropoda</taxon>
        <taxon>Hexapoda</taxon>
        <taxon>Insecta</taxon>
        <taxon>Pterygota</taxon>
        <taxon>Neoptera</taxon>
        <taxon>Endopterygota</taxon>
        <taxon>Diptera</taxon>
        <taxon>Nematocera</taxon>
        <taxon>Culicoidea</taxon>
        <taxon>Culicidae</taxon>
        <taxon>Anophelinae</taxon>
        <taxon>Anopheles</taxon>
    </lineage>
</organism>
<evidence type="ECO:0000313" key="3">
    <source>
        <dbReference type="EnsemblMetazoa" id="ASIC012917-PA"/>
    </source>
</evidence>
<dbReference type="VEuPathDB" id="VectorBase:ASIC012917"/>
<evidence type="ECO:0000313" key="2">
    <source>
        <dbReference type="EMBL" id="KFB44982.1"/>
    </source>
</evidence>
<evidence type="ECO:0000313" key="4">
    <source>
        <dbReference type="Proteomes" id="UP000030765"/>
    </source>
</evidence>
<protein>
    <submittedName>
        <fullName evidence="2 3">Uncharacterized protein</fullName>
    </submittedName>
</protein>
<reference evidence="3" key="2">
    <citation type="submission" date="2020-05" db="UniProtKB">
        <authorList>
            <consortium name="EnsemblMetazoa"/>
        </authorList>
    </citation>
    <scope>IDENTIFICATION</scope>
</reference>
<name>A0A084W438_ANOSI</name>
<dbReference type="EMBL" id="KE525297">
    <property type="protein sequence ID" value="KFB44982.1"/>
    <property type="molecule type" value="Genomic_DNA"/>
</dbReference>
<keyword evidence="4" id="KW-1185">Reference proteome</keyword>
<dbReference type="Proteomes" id="UP000030765">
    <property type="component" value="Unassembled WGS sequence"/>
</dbReference>
<sequence length="114" mass="12329">MKGRSRKSSGVSTPSPNIPLAPGRSKAGDIHSCLSFGNYASNVADANGVWYEADRVKKPQSRGDASMIMMRDAFMRSRECLPCCLISQNEPPTANGERRANDWGGYGCLESATK</sequence>
<feature type="region of interest" description="Disordered" evidence="1">
    <location>
        <begin position="1"/>
        <end position="25"/>
    </location>
</feature>
<accession>A0A084W438</accession>
<evidence type="ECO:0000256" key="1">
    <source>
        <dbReference type="SAM" id="MobiDB-lite"/>
    </source>
</evidence>
<dbReference type="EnsemblMetazoa" id="ASIC012917-RA">
    <property type="protein sequence ID" value="ASIC012917-PA"/>
    <property type="gene ID" value="ASIC012917"/>
</dbReference>
<dbReference type="AlphaFoldDB" id="A0A084W438"/>
<dbReference type="EMBL" id="ATLV01020271">
    <property type="status" value="NOT_ANNOTATED_CDS"/>
    <property type="molecule type" value="Genomic_DNA"/>
</dbReference>